<evidence type="ECO:0000256" key="1">
    <source>
        <dbReference type="SAM" id="MobiDB-lite"/>
    </source>
</evidence>
<feature type="compositionally biased region" description="Polar residues" evidence="1">
    <location>
        <begin position="43"/>
        <end position="52"/>
    </location>
</feature>
<sequence>MVVALELDQPCAGDVVGEVPADADRDHQVTAAVQHQGRDPDGGSTSRRPMRG</sequence>
<organism evidence="2 3">
    <name type="scientific">Geodermatophilus arenarius</name>
    <dbReference type="NCBI Taxonomy" id="1137990"/>
    <lineage>
        <taxon>Bacteria</taxon>
        <taxon>Bacillati</taxon>
        <taxon>Actinomycetota</taxon>
        <taxon>Actinomycetes</taxon>
        <taxon>Geodermatophilales</taxon>
        <taxon>Geodermatophilaceae</taxon>
        <taxon>Geodermatophilus</taxon>
    </lineage>
</organism>
<feature type="region of interest" description="Disordered" evidence="1">
    <location>
        <begin position="31"/>
        <end position="52"/>
    </location>
</feature>
<name>A0ABV9LP58_9ACTN</name>
<keyword evidence="3" id="KW-1185">Reference proteome</keyword>
<gene>
    <name evidence="2" type="ORF">ACFO3M_16015</name>
</gene>
<accession>A0ABV9LP58</accession>
<dbReference type="RefSeq" id="WP_387990799.1">
    <property type="nucleotide sequence ID" value="NZ_JBHSGR010000018.1"/>
</dbReference>
<evidence type="ECO:0000313" key="3">
    <source>
        <dbReference type="Proteomes" id="UP001596025"/>
    </source>
</evidence>
<dbReference type="Proteomes" id="UP001596025">
    <property type="component" value="Unassembled WGS sequence"/>
</dbReference>
<reference evidence="3" key="1">
    <citation type="journal article" date="2019" name="Int. J. Syst. Evol. Microbiol.">
        <title>The Global Catalogue of Microorganisms (GCM) 10K type strain sequencing project: providing services to taxonomists for standard genome sequencing and annotation.</title>
        <authorList>
            <consortium name="The Broad Institute Genomics Platform"/>
            <consortium name="The Broad Institute Genome Sequencing Center for Infectious Disease"/>
            <person name="Wu L."/>
            <person name="Ma J."/>
        </authorList>
    </citation>
    <scope>NUCLEOTIDE SEQUENCE [LARGE SCALE GENOMIC DNA]</scope>
    <source>
        <strain evidence="3">CCUG 62763</strain>
    </source>
</reference>
<proteinExistence type="predicted"/>
<comment type="caution">
    <text evidence="2">The sequence shown here is derived from an EMBL/GenBank/DDBJ whole genome shotgun (WGS) entry which is preliminary data.</text>
</comment>
<dbReference type="EMBL" id="JBHSGR010000018">
    <property type="protein sequence ID" value="MFC4694905.1"/>
    <property type="molecule type" value="Genomic_DNA"/>
</dbReference>
<protein>
    <submittedName>
        <fullName evidence="2">Uncharacterized protein</fullName>
    </submittedName>
</protein>
<evidence type="ECO:0000313" key="2">
    <source>
        <dbReference type="EMBL" id="MFC4694905.1"/>
    </source>
</evidence>